<sequence length="56" mass="6178">MGAAANHNTKMKLVTTMFGANMCSPRQIYFTASFSKAFQPSTFPKNSCTGIWDSRP</sequence>
<accession>A0A4U9V6E9</accession>
<dbReference type="EMBL" id="CABEEZ010000097">
    <property type="protein sequence ID" value="VTR40432.1"/>
    <property type="molecule type" value="Genomic_DNA"/>
</dbReference>
<protein>
    <submittedName>
        <fullName evidence="1">Uncharacterized protein</fullName>
    </submittedName>
</protein>
<organism evidence="1">
    <name type="scientific">Serratia fonticola</name>
    <dbReference type="NCBI Taxonomy" id="47917"/>
    <lineage>
        <taxon>Bacteria</taxon>
        <taxon>Pseudomonadati</taxon>
        <taxon>Pseudomonadota</taxon>
        <taxon>Gammaproteobacteria</taxon>
        <taxon>Enterobacterales</taxon>
        <taxon>Yersiniaceae</taxon>
        <taxon>Serratia</taxon>
    </lineage>
</organism>
<evidence type="ECO:0000313" key="1">
    <source>
        <dbReference type="EMBL" id="VTR40432.1"/>
    </source>
</evidence>
<proteinExistence type="predicted"/>
<dbReference type="AlphaFoldDB" id="A0A4U9V6E9"/>
<gene>
    <name evidence="1" type="ORF">NCTC12965_04498</name>
</gene>
<reference evidence="1" key="1">
    <citation type="submission" date="2019-05" db="EMBL/GenBank/DDBJ databases">
        <authorList>
            <consortium name="Pathogen Informatics"/>
        </authorList>
    </citation>
    <scope>NUCLEOTIDE SEQUENCE [LARGE SCALE GENOMIC DNA]</scope>
    <source>
        <strain evidence="1">NCTC12965</strain>
    </source>
</reference>
<name>A0A4U9V6E9_SERFO</name>